<dbReference type="EMBL" id="ML742157">
    <property type="protein sequence ID" value="KAE8148524.1"/>
    <property type="molecule type" value="Genomic_DNA"/>
</dbReference>
<name>A0A5N6TQH5_ASPAV</name>
<comment type="similarity">
    <text evidence="1 4">Belongs to the short-chain dehydrogenases/reductases (SDR) family.</text>
</comment>
<dbReference type="SUPFAM" id="SSF51735">
    <property type="entry name" value="NAD(P)-binding Rossmann-fold domains"/>
    <property type="match status" value="1"/>
</dbReference>
<keyword evidence="2" id="KW-0521">NADP</keyword>
<dbReference type="Proteomes" id="UP000325780">
    <property type="component" value="Unassembled WGS sequence"/>
</dbReference>
<organism evidence="5 6">
    <name type="scientific">Aspergillus avenaceus</name>
    <dbReference type="NCBI Taxonomy" id="36643"/>
    <lineage>
        <taxon>Eukaryota</taxon>
        <taxon>Fungi</taxon>
        <taxon>Dikarya</taxon>
        <taxon>Ascomycota</taxon>
        <taxon>Pezizomycotina</taxon>
        <taxon>Eurotiomycetes</taxon>
        <taxon>Eurotiomycetidae</taxon>
        <taxon>Eurotiales</taxon>
        <taxon>Aspergillaceae</taxon>
        <taxon>Aspergillus</taxon>
        <taxon>Aspergillus subgen. Circumdati</taxon>
    </lineage>
</organism>
<dbReference type="InterPro" id="IPR002347">
    <property type="entry name" value="SDR_fam"/>
</dbReference>
<evidence type="ECO:0000256" key="3">
    <source>
        <dbReference type="ARBA" id="ARBA00023002"/>
    </source>
</evidence>
<dbReference type="Pfam" id="PF00106">
    <property type="entry name" value="adh_short"/>
    <property type="match status" value="1"/>
</dbReference>
<dbReference type="PANTHER" id="PTHR42760:SF37">
    <property type="entry name" value="CLAVALDEHYDE DEHYDROGENASE"/>
    <property type="match status" value="1"/>
</dbReference>
<dbReference type="PRINTS" id="PR00080">
    <property type="entry name" value="SDRFAMILY"/>
</dbReference>
<evidence type="ECO:0000256" key="1">
    <source>
        <dbReference type="ARBA" id="ARBA00006484"/>
    </source>
</evidence>
<accession>A0A5N6TQH5</accession>
<evidence type="ECO:0000313" key="5">
    <source>
        <dbReference type="EMBL" id="KAE8148524.1"/>
    </source>
</evidence>
<reference evidence="5 6" key="1">
    <citation type="submission" date="2019-04" db="EMBL/GenBank/DDBJ databases">
        <title>Friends and foes A comparative genomics study of 23 Aspergillus species from section Flavi.</title>
        <authorList>
            <consortium name="DOE Joint Genome Institute"/>
            <person name="Kjaerbolling I."/>
            <person name="Vesth T."/>
            <person name="Frisvad J.C."/>
            <person name="Nybo J.L."/>
            <person name="Theobald S."/>
            <person name="Kildgaard S."/>
            <person name="Isbrandt T."/>
            <person name="Kuo A."/>
            <person name="Sato A."/>
            <person name="Lyhne E.K."/>
            <person name="Kogle M.E."/>
            <person name="Wiebenga A."/>
            <person name="Kun R.S."/>
            <person name="Lubbers R.J."/>
            <person name="Makela M.R."/>
            <person name="Barry K."/>
            <person name="Chovatia M."/>
            <person name="Clum A."/>
            <person name="Daum C."/>
            <person name="Haridas S."/>
            <person name="He G."/>
            <person name="LaButti K."/>
            <person name="Lipzen A."/>
            <person name="Mondo S."/>
            <person name="Riley R."/>
            <person name="Salamov A."/>
            <person name="Simmons B.A."/>
            <person name="Magnuson J.K."/>
            <person name="Henrissat B."/>
            <person name="Mortensen U.H."/>
            <person name="Larsen T.O."/>
            <person name="Devries R.P."/>
            <person name="Grigoriev I.V."/>
            <person name="Machida M."/>
            <person name="Baker S.E."/>
            <person name="Andersen M.R."/>
        </authorList>
    </citation>
    <scope>NUCLEOTIDE SEQUENCE [LARGE SCALE GENOMIC DNA]</scope>
    <source>
        <strain evidence="5 6">IBT 18842</strain>
    </source>
</reference>
<proteinExistence type="inferred from homology"/>
<dbReference type="OrthoDB" id="1933717at2759"/>
<dbReference type="InterPro" id="IPR036291">
    <property type="entry name" value="NAD(P)-bd_dom_sf"/>
</dbReference>
<evidence type="ECO:0000256" key="2">
    <source>
        <dbReference type="ARBA" id="ARBA00022857"/>
    </source>
</evidence>
<dbReference type="PRINTS" id="PR00081">
    <property type="entry name" value="GDHRDH"/>
</dbReference>
<evidence type="ECO:0000256" key="4">
    <source>
        <dbReference type="RuleBase" id="RU000363"/>
    </source>
</evidence>
<keyword evidence="3" id="KW-0560">Oxidoreductase</keyword>
<dbReference type="CDD" id="cd05233">
    <property type="entry name" value="SDR_c"/>
    <property type="match status" value="1"/>
</dbReference>
<protein>
    <recommendedName>
        <fullName evidence="7">NAD(P)-binding protein</fullName>
    </recommendedName>
</protein>
<sequence length="313" mass="33570">MPPPRGTPNIIEGPGDYEVTSQIHNDTYPAINPTRLNLTGKAVLITGGSRGIGRAMALSYAKAGASHIAVGARSDLTQLAIDIAAAASSAARPAPQFLPLKLDITNEDSVTAAVQTITATFGKLDILINNAGVMGNYALIGESDPKAWWDVFDVNIRGAYIVTRAMIPLLLKGDSAARYVISVTSVAAHLYNPTLSAYEIAKLGLWKFTQLVNVEYAAKGITAFAIHPGNVPTDIIGGPENLPEHHKPIFIETPELAGDSLAFLTAEKRDWLGGRYVNLTWDLPELIRRKDDIVASDGLRNKFDFSLGRTVVA</sequence>
<evidence type="ECO:0000313" key="6">
    <source>
        <dbReference type="Proteomes" id="UP000325780"/>
    </source>
</evidence>
<gene>
    <name evidence="5" type="ORF">BDV25DRAFT_168385</name>
</gene>
<evidence type="ECO:0008006" key="7">
    <source>
        <dbReference type="Google" id="ProtNLM"/>
    </source>
</evidence>
<dbReference type="AlphaFoldDB" id="A0A5N6TQH5"/>
<keyword evidence="6" id="KW-1185">Reference proteome</keyword>
<dbReference type="PANTHER" id="PTHR42760">
    <property type="entry name" value="SHORT-CHAIN DEHYDROGENASES/REDUCTASES FAMILY MEMBER"/>
    <property type="match status" value="1"/>
</dbReference>
<dbReference type="GO" id="GO:0016616">
    <property type="term" value="F:oxidoreductase activity, acting on the CH-OH group of donors, NAD or NADP as acceptor"/>
    <property type="evidence" value="ECO:0007669"/>
    <property type="project" value="TreeGrafter"/>
</dbReference>
<dbReference type="Gene3D" id="3.40.50.720">
    <property type="entry name" value="NAD(P)-binding Rossmann-like Domain"/>
    <property type="match status" value="1"/>
</dbReference>